<keyword evidence="3 7" id="KW-0489">Methyltransferase</keyword>
<dbReference type="AlphaFoldDB" id="A0A7C6AFQ8"/>
<protein>
    <recommendedName>
        <fullName evidence="2">protein-glutamate O-methyltransferase</fullName>
        <ecNumber evidence="2">2.1.1.80</ecNumber>
    </recommendedName>
</protein>
<evidence type="ECO:0000256" key="4">
    <source>
        <dbReference type="ARBA" id="ARBA00022679"/>
    </source>
</evidence>
<dbReference type="SUPFAM" id="SSF53335">
    <property type="entry name" value="S-adenosyl-L-methionine-dependent methyltransferases"/>
    <property type="match status" value="1"/>
</dbReference>
<feature type="domain" description="CheR-type methyltransferase" evidence="6">
    <location>
        <begin position="1"/>
        <end position="259"/>
    </location>
</feature>
<dbReference type="Gene3D" id="3.40.50.150">
    <property type="entry name" value="Vaccinia Virus protein VP39"/>
    <property type="match status" value="1"/>
</dbReference>
<dbReference type="CDD" id="cd02440">
    <property type="entry name" value="AdoMet_MTases"/>
    <property type="match status" value="1"/>
</dbReference>
<dbReference type="Gene3D" id="1.10.155.10">
    <property type="entry name" value="Chemotaxis receptor methyltransferase CheR, N-terminal domain"/>
    <property type="match status" value="1"/>
</dbReference>
<dbReference type="InterPro" id="IPR050903">
    <property type="entry name" value="Bact_Chemotaxis_MeTrfase"/>
</dbReference>
<comment type="caution">
    <text evidence="7">The sequence shown here is derived from an EMBL/GenBank/DDBJ whole genome shotgun (WGS) entry which is preliminary data.</text>
</comment>
<organism evidence="7">
    <name type="scientific">candidate division WOR-3 bacterium</name>
    <dbReference type="NCBI Taxonomy" id="2052148"/>
    <lineage>
        <taxon>Bacteria</taxon>
        <taxon>Bacteria division WOR-3</taxon>
    </lineage>
</organism>
<sequence length="261" mass="30648">MEHNFQNLIKLIEEKTGFKCHSYKERPLTRRIRVRMRALGLSEFSQYYDYLNKNPEELKKLIDTITINLSYFFRNFETFEYIRTDILPEFAKYEKVILWSAGCAQGEEAYSLAMIAAETAITGKTIIYATDIDDDALNKAEQGIYPVTAFQYTPSEYLKKYFVKYNGDYKIKDDTKSIVKFFHLDLFDNFPYGPCDLIMCRNVLIYMSRDAQSELVRRFYETLRPGGYLVIGKVELLLGIPEAKFFNIVNRAERVYQKIAL</sequence>
<dbReference type="PANTHER" id="PTHR24422:SF10">
    <property type="entry name" value="CHEMOTAXIS PROTEIN METHYLTRANSFERASE 2"/>
    <property type="match status" value="1"/>
</dbReference>
<comment type="catalytic activity">
    <reaction evidence="1">
        <text>L-glutamyl-[protein] + S-adenosyl-L-methionine = [protein]-L-glutamate 5-O-methyl ester + S-adenosyl-L-homocysteine</text>
        <dbReference type="Rhea" id="RHEA:24452"/>
        <dbReference type="Rhea" id="RHEA-COMP:10208"/>
        <dbReference type="Rhea" id="RHEA-COMP:10311"/>
        <dbReference type="ChEBI" id="CHEBI:29973"/>
        <dbReference type="ChEBI" id="CHEBI:57856"/>
        <dbReference type="ChEBI" id="CHEBI:59789"/>
        <dbReference type="ChEBI" id="CHEBI:82795"/>
        <dbReference type="EC" id="2.1.1.80"/>
    </reaction>
</comment>
<dbReference type="InterPro" id="IPR000780">
    <property type="entry name" value="CheR_MeTrfase"/>
</dbReference>
<dbReference type="EMBL" id="DTHJ01000085">
    <property type="protein sequence ID" value="HHS62773.1"/>
    <property type="molecule type" value="Genomic_DNA"/>
</dbReference>
<name>A0A7C6AFQ8_UNCW3</name>
<dbReference type="InterPro" id="IPR022642">
    <property type="entry name" value="CheR_C"/>
</dbReference>
<proteinExistence type="predicted"/>
<evidence type="ECO:0000256" key="1">
    <source>
        <dbReference type="ARBA" id="ARBA00001541"/>
    </source>
</evidence>
<dbReference type="PROSITE" id="PS50123">
    <property type="entry name" value="CHER"/>
    <property type="match status" value="1"/>
</dbReference>
<dbReference type="EC" id="2.1.1.80" evidence="2"/>
<dbReference type="Pfam" id="PF03705">
    <property type="entry name" value="CheR_N"/>
    <property type="match status" value="1"/>
</dbReference>
<dbReference type="InterPro" id="IPR022641">
    <property type="entry name" value="CheR_N"/>
</dbReference>
<evidence type="ECO:0000256" key="2">
    <source>
        <dbReference type="ARBA" id="ARBA00012534"/>
    </source>
</evidence>
<dbReference type="InterPro" id="IPR029063">
    <property type="entry name" value="SAM-dependent_MTases_sf"/>
</dbReference>
<evidence type="ECO:0000256" key="5">
    <source>
        <dbReference type="ARBA" id="ARBA00022691"/>
    </source>
</evidence>
<reference evidence="7" key="1">
    <citation type="journal article" date="2020" name="mSystems">
        <title>Genome- and Community-Level Interaction Insights into Carbon Utilization and Element Cycling Functions of Hydrothermarchaeota in Hydrothermal Sediment.</title>
        <authorList>
            <person name="Zhou Z."/>
            <person name="Liu Y."/>
            <person name="Xu W."/>
            <person name="Pan J."/>
            <person name="Luo Z.H."/>
            <person name="Li M."/>
        </authorList>
    </citation>
    <scope>NUCLEOTIDE SEQUENCE [LARGE SCALE GENOMIC DNA]</scope>
    <source>
        <strain evidence="7">SpSt-783</strain>
    </source>
</reference>
<dbReference type="PRINTS" id="PR00996">
    <property type="entry name" value="CHERMTFRASE"/>
</dbReference>
<evidence type="ECO:0000259" key="6">
    <source>
        <dbReference type="PROSITE" id="PS50123"/>
    </source>
</evidence>
<dbReference type="InterPro" id="IPR036804">
    <property type="entry name" value="CheR_N_sf"/>
</dbReference>
<dbReference type="GO" id="GO:0032259">
    <property type="term" value="P:methylation"/>
    <property type="evidence" value="ECO:0007669"/>
    <property type="project" value="UniProtKB-KW"/>
</dbReference>
<evidence type="ECO:0000256" key="3">
    <source>
        <dbReference type="ARBA" id="ARBA00022603"/>
    </source>
</evidence>
<keyword evidence="5" id="KW-0949">S-adenosyl-L-methionine</keyword>
<dbReference type="SMART" id="SM00138">
    <property type="entry name" value="MeTrc"/>
    <property type="match status" value="1"/>
</dbReference>
<dbReference type="GO" id="GO:0008983">
    <property type="term" value="F:protein-glutamate O-methyltransferase activity"/>
    <property type="evidence" value="ECO:0007669"/>
    <property type="project" value="UniProtKB-EC"/>
</dbReference>
<dbReference type="SUPFAM" id="SSF47757">
    <property type="entry name" value="Chemotaxis receptor methyltransferase CheR, N-terminal domain"/>
    <property type="match status" value="1"/>
</dbReference>
<keyword evidence="4 7" id="KW-0808">Transferase</keyword>
<evidence type="ECO:0000313" key="7">
    <source>
        <dbReference type="EMBL" id="HHS62773.1"/>
    </source>
</evidence>
<dbReference type="Pfam" id="PF01739">
    <property type="entry name" value="CheR"/>
    <property type="match status" value="1"/>
</dbReference>
<gene>
    <name evidence="7" type="ORF">ENV70_04045</name>
</gene>
<accession>A0A7C6AFQ8</accession>
<dbReference type="PANTHER" id="PTHR24422">
    <property type="entry name" value="CHEMOTAXIS PROTEIN METHYLTRANSFERASE"/>
    <property type="match status" value="1"/>
</dbReference>